<dbReference type="InterPro" id="IPR000253">
    <property type="entry name" value="FHA_dom"/>
</dbReference>
<evidence type="ECO:0000256" key="2">
    <source>
        <dbReference type="SAM" id="MobiDB-lite"/>
    </source>
</evidence>
<comment type="caution">
    <text evidence="4">The sequence shown here is derived from an EMBL/GenBank/DDBJ whole genome shotgun (WGS) entry which is preliminary data.</text>
</comment>
<feature type="domain" description="FHA" evidence="3">
    <location>
        <begin position="85"/>
        <end position="132"/>
    </location>
</feature>
<sequence>MARKEGEKTIATSNAFLIFLQMVQQCSTTNNAATTTSVTATTRHLQQVQEKPQGNDNYHDKTRKTPIVDTTELITSNSFQLKRKISIGRGRKLQELYASKSHNTSFLERGTNNKVYVESYGTTGKLTNGSLMRHSSIRANSSDGDPFSRMRHFSGSRNPGCPSPSMRMMFRMMDLMLTMMIMIMHHSPRMMLYHPQKMRICIILNVVFPNDDMEVYYEHVLEQMHALWTIRRADLKEPGKSLRRALDHVPCGLDKYEWEWLAKEIYSKDPHKKASARNSVNRSCHKKDRLHRTGSKPHRLLKRFSSQNPKVRAELEVELNATRRKNEVLTDCLATVEAKNEKLQNSVESVETEMMKIKDLVLQQFNTRPPSIACDGHETRGSNLISIFILFFEN</sequence>
<evidence type="ECO:0000313" key="5">
    <source>
        <dbReference type="Proteomes" id="UP001153076"/>
    </source>
</evidence>
<dbReference type="PROSITE" id="PS50006">
    <property type="entry name" value="FHA_DOMAIN"/>
    <property type="match status" value="1"/>
</dbReference>
<dbReference type="EMBL" id="JAKOGI010000102">
    <property type="protein sequence ID" value="KAJ8444262.1"/>
    <property type="molecule type" value="Genomic_DNA"/>
</dbReference>
<feature type="region of interest" description="Disordered" evidence="2">
    <location>
        <begin position="138"/>
        <end position="158"/>
    </location>
</feature>
<reference evidence="4" key="1">
    <citation type="submission" date="2022-04" db="EMBL/GenBank/DDBJ databases">
        <title>Carnegiea gigantea Genome sequencing and assembly v2.</title>
        <authorList>
            <person name="Copetti D."/>
            <person name="Sanderson M.J."/>
            <person name="Burquez A."/>
            <person name="Wojciechowski M.F."/>
        </authorList>
    </citation>
    <scope>NUCLEOTIDE SEQUENCE</scope>
    <source>
        <strain evidence="4">SGP5-SGP5p</strain>
        <tissue evidence="4">Aerial part</tissue>
    </source>
</reference>
<feature type="compositionally biased region" description="Basic residues" evidence="2">
    <location>
        <begin position="283"/>
        <end position="292"/>
    </location>
</feature>
<gene>
    <name evidence="4" type="ORF">Cgig2_024588</name>
</gene>
<name>A0A9Q1KJ88_9CARY</name>
<dbReference type="AlphaFoldDB" id="A0A9Q1KJ88"/>
<evidence type="ECO:0000256" key="1">
    <source>
        <dbReference type="SAM" id="Coils"/>
    </source>
</evidence>
<feature type="region of interest" description="Disordered" evidence="2">
    <location>
        <begin position="272"/>
        <end position="292"/>
    </location>
</feature>
<keyword evidence="1" id="KW-0175">Coiled coil</keyword>
<proteinExistence type="predicted"/>
<dbReference type="Proteomes" id="UP001153076">
    <property type="component" value="Unassembled WGS sequence"/>
</dbReference>
<evidence type="ECO:0000259" key="3">
    <source>
        <dbReference type="PROSITE" id="PS50006"/>
    </source>
</evidence>
<keyword evidence="5" id="KW-1185">Reference proteome</keyword>
<feature type="coiled-coil region" evidence="1">
    <location>
        <begin position="333"/>
        <end position="360"/>
    </location>
</feature>
<accession>A0A9Q1KJ88</accession>
<organism evidence="4 5">
    <name type="scientific">Carnegiea gigantea</name>
    <dbReference type="NCBI Taxonomy" id="171969"/>
    <lineage>
        <taxon>Eukaryota</taxon>
        <taxon>Viridiplantae</taxon>
        <taxon>Streptophyta</taxon>
        <taxon>Embryophyta</taxon>
        <taxon>Tracheophyta</taxon>
        <taxon>Spermatophyta</taxon>
        <taxon>Magnoliopsida</taxon>
        <taxon>eudicotyledons</taxon>
        <taxon>Gunneridae</taxon>
        <taxon>Pentapetalae</taxon>
        <taxon>Caryophyllales</taxon>
        <taxon>Cactineae</taxon>
        <taxon>Cactaceae</taxon>
        <taxon>Cactoideae</taxon>
        <taxon>Echinocereeae</taxon>
        <taxon>Carnegiea</taxon>
    </lineage>
</organism>
<protein>
    <recommendedName>
        <fullName evidence="3">FHA domain-containing protein</fullName>
    </recommendedName>
</protein>
<evidence type="ECO:0000313" key="4">
    <source>
        <dbReference type="EMBL" id="KAJ8444262.1"/>
    </source>
</evidence>